<name>A0A5F2C0A6_9LEPT</name>
<dbReference type="Proteomes" id="UP000298057">
    <property type="component" value="Unassembled WGS sequence"/>
</dbReference>
<dbReference type="AlphaFoldDB" id="A0A5F2C0A6"/>
<dbReference type="Proteomes" id="UP000297832">
    <property type="component" value="Unassembled WGS sequence"/>
</dbReference>
<protein>
    <submittedName>
        <fullName evidence="1">Diaminopimelate decarboxylase</fullName>
    </submittedName>
</protein>
<gene>
    <name evidence="1" type="ORF">EHQ81_03950</name>
    <name evidence="2" type="ORF">EHQ82_15755</name>
</gene>
<reference evidence="1 3" key="2">
    <citation type="journal article" date="2019" name="PLoS Negl. Trop. Dis.">
        <title>Revisiting the worldwide diversity of Leptospira species in the environment.</title>
        <authorList>
            <person name="Vincent A.T."/>
            <person name="Schiettekatte O."/>
            <person name="Bourhy P."/>
            <person name="Veyrier F.J."/>
            <person name="Picardeau M."/>
        </authorList>
    </citation>
    <scope>NUCLEOTIDE SEQUENCE [LARGE SCALE GENOMIC DNA]</scope>
    <source>
        <strain evidence="1 3">201702405</strain>
        <strain evidence="2">201702406</strain>
    </source>
</reference>
<dbReference type="Pfam" id="PF05973">
    <property type="entry name" value="Gp49"/>
    <property type="match status" value="1"/>
</dbReference>
<sequence>MWKIIQSPEFEDWFLNQESILQEDIFAILRVLEQKGPSLTRPYADTLKGSKIPNLKELRVQSKGKPIRILFVFDTERKAVLLTAANKQADKRFYSKLISQAEKIYEDYLGNIQ</sequence>
<evidence type="ECO:0000313" key="3">
    <source>
        <dbReference type="Proteomes" id="UP000297832"/>
    </source>
</evidence>
<dbReference type="EMBL" id="RQGU01000113">
    <property type="protein sequence ID" value="TGM18494.1"/>
    <property type="molecule type" value="Genomic_DNA"/>
</dbReference>
<dbReference type="InterPro" id="IPR009241">
    <property type="entry name" value="HigB-like"/>
</dbReference>
<proteinExistence type="predicted"/>
<dbReference type="EMBL" id="RQGV01000005">
    <property type="protein sequence ID" value="TGM15556.1"/>
    <property type="molecule type" value="Genomic_DNA"/>
</dbReference>
<comment type="caution">
    <text evidence="1">The sequence shown here is derived from an EMBL/GenBank/DDBJ whole genome shotgun (WGS) entry which is preliminary data.</text>
</comment>
<reference evidence="2" key="1">
    <citation type="submission" date="2018-10" db="EMBL/GenBank/DDBJ databases">
        <authorList>
            <person name="Vincent A.T."/>
            <person name="Schiettekatte O."/>
            <person name="Bourhy P."/>
            <person name="Veyrier F.J."/>
            <person name="Picardeau M."/>
        </authorList>
    </citation>
    <scope>NUCLEOTIDE SEQUENCE</scope>
    <source>
        <strain evidence="2">201702406</strain>
    </source>
</reference>
<evidence type="ECO:0000313" key="1">
    <source>
        <dbReference type="EMBL" id="TGM15556.1"/>
    </source>
</evidence>
<organism evidence="1 3">
    <name type="scientific">Leptospira selangorensis</name>
    <dbReference type="NCBI Taxonomy" id="2484982"/>
    <lineage>
        <taxon>Bacteria</taxon>
        <taxon>Pseudomonadati</taxon>
        <taxon>Spirochaetota</taxon>
        <taxon>Spirochaetia</taxon>
        <taxon>Leptospirales</taxon>
        <taxon>Leptospiraceae</taxon>
        <taxon>Leptospira</taxon>
    </lineage>
</organism>
<dbReference type="RefSeq" id="WP_135628282.1">
    <property type="nucleotide sequence ID" value="NZ_RQGU01000113.1"/>
</dbReference>
<evidence type="ECO:0000313" key="2">
    <source>
        <dbReference type="EMBL" id="TGM18494.1"/>
    </source>
</evidence>
<evidence type="ECO:0000313" key="4">
    <source>
        <dbReference type="Proteomes" id="UP000298057"/>
    </source>
</evidence>
<accession>A0A5F2C0A6</accession>
<keyword evidence="4" id="KW-1185">Reference proteome</keyword>